<dbReference type="KEGG" id="abas:ACPOL_6829"/>
<dbReference type="Proteomes" id="UP000253606">
    <property type="component" value="Plasmid pACPOL2"/>
</dbReference>
<reference evidence="1 2" key="1">
    <citation type="journal article" date="2018" name="Front. Microbiol.">
        <title>Hydrolytic Capabilities as a Key to Environmental Success: Chitinolytic and Cellulolytic Acidobacteria From Acidic Sub-arctic Soils and Boreal Peatlands.</title>
        <authorList>
            <person name="Belova S.E."/>
            <person name="Ravin N.V."/>
            <person name="Pankratov T.A."/>
            <person name="Rakitin A.L."/>
            <person name="Ivanova A.A."/>
            <person name="Beletsky A.V."/>
            <person name="Mardanov A.V."/>
            <person name="Sinninghe Damste J.S."/>
            <person name="Dedysh S.N."/>
        </authorList>
    </citation>
    <scope>NUCLEOTIDE SEQUENCE [LARGE SCALE GENOMIC DNA]</scope>
    <source>
        <strain evidence="1 2">SBC82</strain>
        <plasmid evidence="2">pacpol2</plasmid>
    </source>
</reference>
<protein>
    <submittedName>
        <fullName evidence="1">Uncharacterized protein</fullName>
    </submittedName>
</protein>
<name>A0A2Z5GAK8_9BACT</name>
<proteinExistence type="predicted"/>
<accession>A0A2Z5GAK8</accession>
<gene>
    <name evidence="1" type="ORF">ACPOL_6829</name>
</gene>
<evidence type="ECO:0000313" key="1">
    <source>
        <dbReference type="EMBL" id="AXC16039.1"/>
    </source>
</evidence>
<evidence type="ECO:0000313" key="2">
    <source>
        <dbReference type="Proteomes" id="UP000253606"/>
    </source>
</evidence>
<sequence length="52" mass="5737">MPALSSTIKIVIVRFMVSAKNLCALERMQNRRVRGFQITGQLSSKIGSTVQA</sequence>
<geneLocation type="plasmid" evidence="2">
    <name>pacpol2</name>
</geneLocation>
<keyword evidence="1" id="KW-0614">Plasmid</keyword>
<dbReference type="EMBL" id="CP030842">
    <property type="protein sequence ID" value="AXC16039.1"/>
    <property type="molecule type" value="Genomic_DNA"/>
</dbReference>
<organism evidence="1 2">
    <name type="scientific">Acidisarcina polymorpha</name>
    <dbReference type="NCBI Taxonomy" id="2211140"/>
    <lineage>
        <taxon>Bacteria</taxon>
        <taxon>Pseudomonadati</taxon>
        <taxon>Acidobacteriota</taxon>
        <taxon>Terriglobia</taxon>
        <taxon>Terriglobales</taxon>
        <taxon>Acidobacteriaceae</taxon>
        <taxon>Acidisarcina</taxon>
    </lineage>
</organism>
<dbReference type="AlphaFoldDB" id="A0A2Z5GAK8"/>
<keyword evidence="2" id="KW-1185">Reference proteome</keyword>